<comment type="caution">
    <text evidence="3">The sequence shown here is derived from an EMBL/GenBank/DDBJ whole genome shotgun (WGS) entry which is preliminary data.</text>
</comment>
<evidence type="ECO:0000259" key="2">
    <source>
        <dbReference type="Pfam" id="PF00171"/>
    </source>
</evidence>
<sequence>MNTVHDESTSLDTLVEELRRGEETWAAMSLSARRDLLTALSEAVREHAREWVDAACAIKRLDPGSHLAGEEWISGPYALLGGIGALSETLAALEAGRSPLDGTRLSKAPGNRVAVQVLPHNLFDRLLLNGFRAEVWTEPGVTAERLRETAGLGQRTPRETGGVGLVLGAGNILSIAPLDTLYELFAHNRVVLLKLNPVTDPLLPVLTKVFARFVELGLVRIVTGGVELGSAAVAHPGIAHVHITGSVTSHDAIVFGPGEEGRERQARDEARLDKPISSELGGVSPTIVVPGKWSKRDLAFQAEHIVTQKLHNNGYNCIASQVLVLSEDWPQKDEFLLALRGAFAAATARPAYYPGSDDRCRAAVNDHPGTAEQIADGSRVLLTVPADGDIAFTEEYFAPVLAVTALPGQGQEFLERAAAFVNERLSGTLGANVVAHPRTIRGLGDGFTRFVARLRYGTVAVNAWTGVGYLTARATWGAFPGHTLQDAQSGIGIVHNGLLLGGTERTVVRGPFRPFPRSVLTGRFTLSPRPPWFVTNRTAAVTGSRLTAFAGRPGWAKLPGIFASALRG</sequence>
<evidence type="ECO:0000313" key="3">
    <source>
        <dbReference type="EMBL" id="TGN79445.1"/>
    </source>
</evidence>
<dbReference type="InterPro" id="IPR016163">
    <property type="entry name" value="Ald_DH_C"/>
</dbReference>
<name>A0A4Z1DBV2_9ACTN</name>
<dbReference type="Gene3D" id="3.40.605.10">
    <property type="entry name" value="Aldehyde Dehydrogenase, Chain A, domain 1"/>
    <property type="match status" value="1"/>
</dbReference>
<keyword evidence="1" id="KW-0560">Oxidoreductase</keyword>
<dbReference type="RefSeq" id="WP_135784786.1">
    <property type="nucleotide sequence ID" value="NZ_SRRT01000002.1"/>
</dbReference>
<accession>A0A4Z1DBV2</accession>
<dbReference type="Proteomes" id="UP000298159">
    <property type="component" value="Unassembled WGS sequence"/>
</dbReference>
<reference evidence="3 4" key="1">
    <citation type="submission" date="2019-04" db="EMBL/GenBank/DDBJ databases">
        <title>Streptomyces sp. nov. Bv016 isolated from bark of Buahinia variegata.</title>
        <authorList>
            <person name="Kanchanasin P."/>
            <person name="Tanasupawat S."/>
            <person name="Yuki M."/>
            <person name="Kudo T."/>
        </authorList>
    </citation>
    <scope>NUCLEOTIDE SEQUENCE [LARGE SCALE GENOMIC DNA]</scope>
    <source>
        <strain evidence="3 4">Bv016</strain>
    </source>
</reference>
<dbReference type="Pfam" id="PF00171">
    <property type="entry name" value="Aldedh"/>
    <property type="match status" value="1"/>
</dbReference>
<dbReference type="SUPFAM" id="SSF53720">
    <property type="entry name" value="ALDH-like"/>
    <property type="match status" value="1"/>
</dbReference>
<dbReference type="GeneID" id="95447417"/>
<dbReference type="GO" id="GO:0016620">
    <property type="term" value="F:oxidoreductase activity, acting on the aldehyde or oxo group of donors, NAD or NADP as acceptor"/>
    <property type="evidence" value="ECO:0007669"/>
    <property type="project" value="InterPro"/>
</dbReference>
<proteinExistence type="predicted"/>
<dbReference type="InterPro" id="IPR016162">
    <property type="entry name" value="Ald_DH_N"/>
</dbReference>
<dbReference type="Gene3D" id="3.40.309.10">
    <property type="entry name" value="Aldehyde Dehydrogenase, Chain A, domain 2"/>
    <property type="match status" value="1"/>
</dbReference>
<evidence type="ECO:0000256" key="1">
    <source>
        <dbReference type="ARBA" id="ARBA00023002"/>
    </source>
</evidence>
<dbReference type="InterPro" id="IPR015590">
    <property type="entry name" value="Aldehyde_DH_dom"/>
</dbReference>
<organism evidence="3 4">
    <name type="scientific">Streptomyces bauhiniae</name>
    <dbReference type="NCBI Taxonomy" id="2340725"/>
    <lineage>
        <taxon>Bacteria</taxon>
        <taxon>Bacillati</taxon>
        <taxon>Actinomycetota</taxon>
        <taxon>Actinomycetes</taxon>
        <taxon>Kitasatosporales</taxon>
        <taxon>Streptomycetaceae</taxon>
        <taxon>Streptomyces</taxon>
    </lineage>
</organism>
<dbReference type="EMBL" id="SRRT01000002">
    <property type="protein sequence ID" value="TGN79445.1"/>
    <property type="molecule type" value="Genomic_DNA"/>
</dbReference>
<evidence type="ECO:0000313" key="4">
    <source>
        <dbReference type="Proteomes" id="UP000298159"/>
    </source>
</evidence>
<dbReference type="AlphaFoldDB" id="A0A4Z1DBV2"/>
<dbReference type="PANTHER" id="PTHR11699">
    <property type="entry name" value="ALDEHYDE DEHYDROGENASE-RELATED"/>
    <property type="match status" value="1"/>
</dbReference>
<keyword evidence="4" id="KW-1185">Reference proteome</keyword>
<gene>
    <name evidence="3" type="ORF">E5083_07380</name>
</gene>
<protein>
    <submittedName>
        <fullName evidence="3">Aldehyde dehydrogenase</fullName>
    </submittedName>
</protein>
<dbReference type="InterPro" id="IPR016161">
    <property type="entry name" value="Ald_DH/histidinol_DH"/>
</dbReference>
<feature type="domain" description="Aldehyde dehydrogenase" evidence="2">
    <location>
        <begin position="182"/>
        <end position="342"/>
    </location>
</feature>